<keyword evidence="1" id="KW-0472">Membrane</keyword>
<organism evidence="2 3">
    <name type="scientific">Anaplasma phagocytophilum str. ApWI1</name>
    <dbReference type="NCBI Taxonomy" id="1359155"/>
    <lineage>
        <taxon>Bacteria</taxon>
        <taxon>Pseudomonadati</taxon>
        <taxon>Pseudomonadota</taxon>
        <taxon>Alphaproteobacteria</taxon>
        <taxon>Rickettsiales</taxon>
        <taxon>Anaplasmataceae</taxon>
        <taxon>Anaplasma</taxon>
        <taxon>phagocytophilum group</taxon>
    </lineage>
</organism>
<dbReference type="RefSeq" id="WP_011450393.1">
    <property type="nucleotide sequence ID" value="NZ_LAOF01000001.1"/>
</dbReference>
<gene>
    <name evidence="2" type="ORF">APHWI1_1264</name>
</gene>
<dbReference type="PATRIC" id="fig|1359155.3.peg.1284"/>
<proteinExistence type="predicted"/>
<evidence type="ECO:0000313" key="2">
    <source>
        <dbReference type="EMBL" id="KJV85609.1"/>
    </source>
</evidence>
<keyword evidence="1" id="KW-1133">Transmembrane helix</keyword>
<dbReference type="GeneID" id="92748425"/>
<comment type="caution">
    <text evidence="2">The sequence shown here is derived from an EMBL/GenBank/DDBJ whole genome shotgun (WGS) entry which is preliminary data.</text>
</comment>
<keyword evidence="1" id="KW-0812">Transmembrane</keyword>
<feature type="transmembrane region" description="Helical" evidence="1">
    <location>
        <begin position="39"/>
        <end position="56"/>
    </location>
</feature>
<reference evidence="2 3" key="1">
    <citation type="submission" date="2015-01" db="EMBL/GenBank/DDBJ databases">
        <title>Genome Sequencing of Rickettsiales.</title>
        <authorList>
            <person name="Daugherty S.C."/>
            <person name="Su Q."/>
            <person name="Abolude K."/>
            <person name="Beier-Sexton M."/>
            <person name="Carlyon J.A."/>
            <person name="Carter R."/>
            <person name="Day N.P."/>
            <person name="Dumler S.J."/>
            <person name="Dyachenko V."/>
            <person name="Godinez A."/>
            <person name="Kurtti T.J."/>
            <person name="Lichay M."/>
            <person name="Mullins K.E."/>
            <person name="Ott S."/>
            <person name="Pappas-Brown V."/>
            <person name="Paris D.H."/>
            <person name="Patel P."/>
            <person name="Richards A.L."/>
            <person name="Sadzewicz L."/>
            <person name="Sears K."/>
            <person name="Seidman D."/>
            <person name="Sengamalay N."/>
            <person name="Stenos J."/>
            <person name="Tallon L.J."/>
            <person name="Vincent G."/>
            <person name="Fraser C.M."/>
            <person name="Munderloh U."/>
            <person name="Dunning-Hotopp J.C."/>
        </authorList>
    </citation>
    <scope>NUCLEOTIDE SEQUENCE [LARGE SCALE GENOMIC DNA]</scope>
    <source>
        <strain evidence="2 3">ApWI1</strain>
    </source>
</reference>
<name>A0A0F3Q2E2_ANAPH</name>
<dbReference type="EMBL" id="LAOF01000001">
    <property type="protein sequence ID" value="KJV85609.1"/>
    <property type="molecule type" value="Genomic_DNA"/>
</dbReference>
<dbReference type="Proteomes" id="UP000033622">
    <property type="component" value="Unassembled WGS sequence"/>
</dbReference>
<evidence type="ECO:0000313" key="3">
    <source>
        <dbReference type="Proteomes" id="UP000033622"/>
    </source>
</evidence>
<accession>A0A0F3Q2E2</accession>
<dbReference type="AlphaFoldDB" id="A0A0F3Q2E2"/>
<evidence type="ECO:0000256" key="1">
    <source>
        <dbReference type="SAM" id="Phobius"/>
    </source>
</evidence>
<sequence>MLSIVIILSLLTVISLVAGVVLASTGSSFYEKYKNKLMLIRVVLHAITVVSAVFLIR</sequence>
<protein>
    <submittedName>
        <fullName evidence="2">Putative membrane protein</fullName>
    </submittedName>
</protein>